<accession>A0ACC1PU68</accession>
<evidence type="ECO:0000313" key="2">
    <source>
        <dbReference type="Proteomes" id="UP001144978"/>
    </source>
</evidence>
<name>A0ACC1PU68_9APHY</name>
<comment type="caution">
    <text evidence="1">The sequence shown here is derived from an EMBL/GenBank/DDBJ whole genome shotgun (WGS) entry which is preliminary data.</text>
</comment>
<keyword evidence="2" id="KW-1185">Reference proteome</keyword>
<sequence length="519" mass="57866">MADSFKAVCAVLLEDSHTGQLKYISTVPVCAPRTSPLADVFPPSIFQWAMAYRSLPSVDPNDYLYQYLWLPDRQVVDRQKPIRQRREFIEKNFCNDPSFVEYALPLASFDEFKTIEQKPDSLVIILSKYHATALVINFAEVHDSIKYRETIAKAARSRKSPSTEAHLSQLRATQTRNVADTIYNGRPLQLLGVPVTIYSSAFTNFQRIMADNNLEFTPKELKLIREIIGASVAFHPNEAERVKHMTGPLHRFLGYELLVVTEIPLSSGLIKPDGIVRATVEDHKVVQPLRCIVEVESEIGQGGCDPIAQAERCYRVFYSSEEAERLRAACCCPCLLIGMAGPRIMVSGAVFADTLLIQELSDYHSHVPRPTLAERSPYDQQIYETGRCLLQPDLALRPDLARSAGLALSARSLPSCSLNAYIGPQFTRFSGPDGHAVSLVYTGRLSDEDPSKAVFTAVALVERSNEVHDAQIQRIVGRTLLPLPLRLTLRQTRKRGKRAALPATLVPSARFECAARTLA</sequence>
<dbReference type="EMBL" id="JANSHE010001460">
    <property type="protein sequence ID" value="KAJ3002596.1"/>
    <property type="molecule type" value="Genomic_DNA"/>
</dbReference>
<dbReference type="Proteomes" id="UP001144978">
    <property type="component" value="Unassembled WGS sequence"/>
</dbReference>
<proteinExistence type="predicted"/>
<evidence type="ECO:0000313" key="1">
    <source>
        <dbReference type="EMBL" id="KAJ3002596.1"/>
    </source>
</evidence>
<protein>
    <submittedName>
        <fullName evidence="1">Uncharacterized protein</fullName>
    </submittedName>
</protein>
<reference evidence="1" key="1">
    <citation type="submission" date="2022-08" db="EMBL/GenBank/DDBJ databases">
        <title>Genome Sequence of Pycnoporus sanguineus.</title>
        <authorList>
            <person name="Buettner E."/>
        </authorList>
    </citation>
    <scope>NUCLEOTIDE SEQUENCE</scope>
    <source>
        <strain evidence="1">CG-C14</strain>
    </source>
</reference>
<organism evidence="1 2">
    <name type="scientific">Trametes sanguinea</name>
    <dbReference type="NCBI Taxonomy" id="158606"/>
    <lineage>
        <taxon>Eukaryota</taxon>
        <taxon>Fungi</taxon>
        <taxon>Dikarya</taxon>
        <taxon>Basidiomycota</taxon>
        <taxon>Agaricomycotina</taxon>
        <taxon>Agaricomycetes</taxon>
        <taxon>Polyporales</taxon>
        <taxon>Polyporaceae</taxon>
        <taxon>Trametes</taxon>
    </lineage>
</organism>
<gene>
    <name evidence="1" type="ORF">NUW54_g5765</name>
</gene>